<dbReference type="AlphaFoldDB" id="A0AAD9AX80"/>
<proteinExistence type="predicted"/>
<evidence type="ECO:0000313" key="2">
    <source>
        <dbReference type="EMBL" id="KAK1855005.1"/>
    </source>
</evidence>
<reference evidence="2" key="1">
    <citation type="submission" date="2023-01" db="EMBL/GenBank/DDBJ databases">
        <title>Colletotrichum chrysophilum M932 genome sequence.</title>
        <authorList>
            <person name="Baroncelli R."/>
        </authorList>
    </citation>
    <scope>NUCLEOTIDE SEQUENCE</scope>
    <source>
        <strain evidence="2">M932</strain>
    </source>
</reference>
<dbReference type="EMBL" id="JAQOWY010000027">
    <property type="protein sequence ID" value="KAK1855005.1"/>
    <property type="molecule type" value="Genomic_DNA"/>
</dbReference>
<evidence type="ECO:0000256" key="1">
    <source>
        <dbReference type="SAM" id="MobiDB-lite"/>
    </source>
</evidence>
<comment type="caution">
    <text evidence="2">The sequence shown here is derived from an EMBL/GenBank/DDBJ whole genome shotgun (WGS) entry which is preliminary data.</text>
</comment>
<feature type="region of interest" description="Disordered" evidence="1">
    <location>
        <begin position="150"/>
        <end position="172"/>
    </location>
</feature>
<sequence>MVREIVPAQGDSCVRWRFGGAEPINKPLKAKRSESRGQLEMGMGMELDPNEEDRAGPKTFNRDNSSPRSPAAQLPGVELVRRVTDSPPLDLEELHCLQNASRSLEMRAVCGLAARGPAASPERTEFSGGDPSKQDRCAALMGFEWESASAISRSRKKTGVSPESGRPHRAIPSPSAALASVLILFRQQRPAEVSEWDTDIPPRYPCKMIGRLIVGSEFSAFVGVAGREKPTAGQVAGQFSTGLPQKNGGYRGCKTLSGWRQQSEEKENLLASSLPKRPVAPFAQLRASLPAVRLEARQVRDPKVVVCQVAAIIPTADISHVRGTWSSPDDPK</sequence>
<evidence type="ECO:0000313" key="3">
    <source>
        <dbReference type="Proteomes" id="UP001243330"/>
    </source>
</evidence>
<name>A0AAD9AX80_9PEZI</name>
<organism evidence="2 3">
    <name type="scientific">Colletotrichum chrysophilum</name>
    <dbReference type="NCBI Taxonomy" id="1836956"/>
    <lineage>
        <taxon>Eukaryota</taxon>
        <taxon>Fungi</taxon>
        <taxon>Dikarya</taxon>
        <taxon>Ascomycota</taxon>
        <taxon>Pezizomycotina</taxon>
        <taxon>Sordariomycetes</taxon>
        <taxon>Hypocreomycetidae</taxon>
        <taxon>Glomerellales</taxon>
        <taxon>Glomerellaceae</taxon>
        <taxon>Colletotrichum</taxon>
        <taxon>Colletotrichum gloeosporioides species complex</taxon>
    </lineage>
</organism>
<accession>A0AAD9AX80</accession>
<protein>
    <submittedName>
        <fullName evidence="2">Uncharacterized protein</fullName>
    </submittedName>
</protein>
<gene>
    <name evidence="2" type="ORF">CCHR01_02290</name>
</gene>
<dbReference type="Proteomes" id="UP001243330">
    <property type="component" value="Unassembled WGS sequence"/>
</dbReference>
<feature type="region of interest" description="Disordered" evidence="1">
    <location>
        <begin position="24"/>
        <end position="72"/>
    </location>
</feature>
<keyword evidence="3" id="KW-1185">Reference proteome</keyword>